<dbReference type="Pfam" id="PF00440">
    <property type="entry name" value="TetR_N"/>
    <property type="match status" value="1"/>
</dbReference>
<evidence type="ECO:0000259" key="5">
    <source>
        <dbReference type="PROSITE" id="PS50977"/>
    </source>
</evidence>
<protein>
    <submittedName>
        <fullName evidence="6">TetR/AcrR family transcriptional regulator</fullName>
    </submittedName>
</protein>
<dbReference type="RefSeq" id="WP_275033029.1">
    <property type="nucleotide sequence ID" value="NZ_CP118615.1"/>
</dbReference>
<feature type="domain" description="HTH tetR-type" evidence="5">
    <location>
        <begin position="6"/>
        <end position="66"/>
    </location>
</feature>
<dbReference type="InterPro" id="IPR001647">
    <property type="entry name" value="HTH_TetR"/>
</dbReference>
<dbReference type="EMBL" id="CP118615">
    <property type="protein sequence ID" value="WDZ86229.1"/>
    <property type="molecule type" value="Genomic_DNA"/>
</dbReference>
<dbReference type="PANTHER" id="PTHR30055">
    <property type="entry name" value="HTH-TYPE TRANSCRIPTIONAL REGULATOR RUTR"/>
    <property type="match status" value="1"/>
</dbReference>
<keyword evidence="2 4" id="KW-0238">DNA-binding</keyword>
<dbReference type="InterPro" id="IPR050109">
    <property type="entry name" value="HTH-type_TetR-like_transc_reg"/>
</dbReference>
<dbReference type="Proteomes" id="UP001219605">
    <property type="component" value="Chromosome"/>
</dbReference>
<dbReference type="PROSITE" id="PS01081">
    <property type="entry name" value="HTH_TETR_1"/>
    <property type="match status" value="1"/>
</dbReference>
<evidence type="ECO:0000313" key="6">
    <source>
        <dbReference type="EMBL" id="WDZ86229.1"/>
    </source>
</evidence>
<keyword evidence="7" id="KW-1185">Reference proteome</keyword>
<evidence type="ECO:0000256" key="4">
    <source>
        <dbReference type="PROSITE-ProRule" id="PRU00335"/>
    </source>
</evidence>
<feature type="DNA-binding region" description="H-T-H motif" evidence="4">
    <location>
        <begin position="29"/>
        <end position="48"/>
    </location>
</feature>
<dbReference type="InterPro" id="IPR023772">
    <property type="entry name" value="DNA-bd_HTH_TetR-type_CS"/>
</dbReference>
<dbReference type="Gene3D" id="1.10.357.10">
    <property type="entry name" value="Tetracycline Repressor, domain 2"/>
    <property type="match status" value="1"/>
</dbReference>
<keyword evidence="3" id="KW-0804">Transcription</keyword>
<dbReference type="PRINTS" id="PR00455">
    <property type="entry name" value="HTHTETR"/>
</dbReference>
<gene>
    <name evidence="6" type="ORF">PVK37_07425</name>
</gene>
<evidence type="ECO:0000256" key="3">
    <source>
        <dbReference type="ARBA" id="ARBA00023163"/>
    </source>
</evidence>
<evidence type="ECO:0000313" key="7">
    <source>
        <dbReference type="Proteomes" id="UP001219605"/>
    </source>
</evidence>
<reference evidence="6 7" key="1">
    <citation type="submission" date="2023-02" db="EMBL/GenBank/DDBJ databases">
        <authorList>
            <person name="Mo P."/>
        </authorList>
    </citation>
    <scope>NUCLEOTIDE SEQUENCE [LARGE SCALE GENOMIC DNA]</scope>
    <source>
        <strain evidence="6 7">HUAS 3</strain>
    </source>
</reference>
<organism evidence="6 7">
    <name type="scientific">Micromonospora cathayae</name>
    <dbReference type="NCBI Taxonomy" id="3028804"/>
    <lineage>
        <taxon>Bacteria</taxon>
        <taxon>Bacillati</taxon>
        <taxon>Actinomycetota</taxon>
        <taxon>Actinomycetes</taxon>
        <taxon>Micromonosporales</taxon>
        <taxon>Micromonosporaceae</taxon>
        <taxon>Micromonospora</taxon>
    </lineage>
</organism>
<keyword evidence="1" id="KW-0805">Transcription regulation</keyword>
<proteinExistence type="predicted"/>
<accession>A0ABY7ZWS8</accession>
<name>A0ABY7ZWS8_9ACTN</name>
<sequence>MGRWPGGARERLQEAALALFAERGYAATTVDDIAARAGVSQRTFFRHFPDKEEVLFGADDQLTAVLLRGVREAPAGSSARDLVAAGLRALAAELQPRRETLRVRARVLASDIALQGRDLAKQARWKALVADEAVARGVPGTTATLLAAAGAAALQVAYADWLADASRTALVTRFDRALDTLAASLAAPGPPAP</sequence>
<dbReference type="PROSITE" id="PS50977">
    <property type="entry name" value="HTH_TETR_2"/>
    <property type="match status" value="1"/>
</dbReference>
<evidence type="ECO:0000256" key="1">
    <source>
        <dbReference type="ARBA" id="ARBA00023015"/>
    </source>
</evidence>
<evidence type="ECO:0000256" key="2">
    <source>
        <dbReference type="ARBA" id="ARBA00023125"/>
    </source>
</evidence>
<dbReference type="InterPro" id="IPR009057">
    <property type="entry name" value="Homeodomain-like_sf"/>
</dbReference>
<dbReference type="SUPFAM" id="SSF46689">
    <property type="entry name" value="Homeodomain-like"/>
    <property type="match status" value="1"/>
</dbReference>
<dbReference type="PANTHER" id="PTHR30055:SF238">
    <property type="entry name" value="MYCOFACTOCIN BIOSYNTHESIS TRANSCRIPTIONAL REGULATOR MFTR-RELATED"/>
    <property type="match status" value="1"/>
</dbReference>